<sequence>MIQNQSSKQDVKLFHHQFHQIPRPQIRRKGYSASSSSSLLLIWFDIRFMIKTEASIDSKTFVTFTKKRLEEI</sequence>
<comment type="caution">
    <text evidence="1">The sequence shown here is derived from an EMBL/GenBank/DDBJ whole genome shotgun (WGS) entry which is preliminary data.</text>
</comment>
<reference evidence="1 2" key="2">
    <citation type="journal article" date="2022" name="Mol. Biol. Evol.">
        <title>Comparative Genomics Reveals Insights into the Divergent Evolution of Astigmatic Mites and Household Pest Adaptations.</title>
        <authorList>
            <person name="Xiong Q."/>
            <person name="Wan A.T."/>
            <person name="Liu X."/>
            <person name="Fung C.S."/>
            <person name="Xiao X."/>
            <person name="Malainual N."/>
            <person name="Hou J."/>
            <person name="Wang L."/>
            <person name="Wang M."/>
            <person name="Yang K.Y."/>
            <person name="Cui Y."/>
            <person name="Leung E.L."/>
            <person name="Nong W."/>
            <person name="Shin S.K."/>
            <person name="Au S.W."/>
            <person name="Jeong K.Y."/>
            <person name="Chew F.T."/>
            <person name="Hui J.H."/>
            <person name="Leung T.F."/>
            <person name="Tungtrongchitr A."/>
            <person name="Zhong N."/>
            <person name="Liu Z."/>
            <person name="Tsui S.K."/>
        </authorList>
    </citation>
    <scope>NUCLEOTIDE SEQUENCE [LARGE SCALE GENOMIC DNA]</scope>
    <source>
        <strain evidence="1">Derp</strain>
    </source>
</reference>
<accession>A0ABQ8J799</accession>
<reference evidence="1 2" key="1">
    <citation type="journal article" date="2018" name="J. Allergy Clin. Immunol.">
        <title>High-quality assembly of Dermatophagoides pteronyssinus genome and transcriptome reveals a wide range of novel allergens.</title>
        <authorList>
            <person name="Liu X.Y."/>
            <person name="Yang K.Y."/>
            <person name="Wang M.Q."/>
            <person name="Kwok J.S."/>
            <person name="Zeng X."/>
            <person name="Yang Z."/>
            <person name="Xiao X.J."/>
            <person name="Lau C.P."/>
            <person name="Li Y."/>
            <person name="Huang Z.M."/>
            <person name="Ba J.G."/>
            <person name="Yim A.K."/>
            <person name="Ouyang C.Y."/>
            <person name="Ngai S.M."/>
            <person name="Chan T.F."/>
            <person name="Leung E.L."/>
            <person name="Liu L."/>
            <person name="Liu Z.G."/>
            <person name="Tsui S.K."/>
        </authorList>
    </citation>
    <scope>NUCLEOTIDE SEQUENCE [LARGE SCALE GENOMIC DNA]</scope>
    <source>
        <strain evidence="1">Derp</strain>
    </source>
</reference>
<organism evidence="1 2">
    <name type="scientific">Dermatophagoides pteronyssinus</name>
    <name type="common">European house dust mite</name>
    <dbReference type="NCBI Taxonomy" id="6956"/>
    <lineage>
        <taxon>Eukaryota</taxon>
        <taxon>Metazoa</taxon>
        <taxon>Ecdysozoa</taxon>
        <taxon>Arthropoda</taxon>
        <taxon>Chelicerata</taxon>
        <taxon>Arachnida</taxon>
        <taxon>Acari</taxon>
        <taxon>Acariformes</taxon>
        <taxon>Sarcoptiformes</taxon>
        <taxon>Astigmata</taxon>
        <taxon>Psoroptidia</taxon>
        <taxon>Analgoidea</taxon>
        <taxon>Pyroglyphidae</taxon>
        <taxon>Dermatophagoidinae</taxon>
        <taxon>Dermatophagoides</taxon>
    </lineage>
</organism>
<dbReference type="Proteomes" id="UP000887458">
    <property type="component" value="Unassembled WGS sequence"/>
</dbReference>
<gene>
    <name evidence="1" type="ORF">DERP_011308</name>
</gene>
<proteinExistence type="predicted"/>
<evidence type="ECO:0000313" key="2">
    <source>
        <dbReference type="Proteomes" id="UP000887458"/>
    </source>
</evidence>
<protein>
    <submittedName>
        <fullName evidence="1">Uncharacterized protein</fullName>
    </submittedName>
</protein>
<dbReference type="EMBL" id="NJHN03000063">
    <property type="protein sequence ID" value="KAH9418446.1"/>
    <property type="molecule type" value="Genomic_DNA"/>
</dbReference>
<evidence type="ECO:0000313" key="1">
    <source>
        <dbReference type="EMBL" id="KAH9418446.1"/>
    </source>
</evidence>
<keyword evidence="2" id="KW-1185">Reference proteome</keyword>
<name>A0ABQ8J799_DERPT</name>